<dbReference type="PROSITE" id="PS51128">
    <property type="entry name" value="ZF_DKSA_2"/>
    <property type="match status" value="1"/>
</dbReference>
<dbReference type="Pfam" id="PF01258">
    <property type="entry name" value="zf-dskA_traR"/>
    <property type="match status" value="1"/>
</dbReference>
<dbReference type="InterPro" id="IPR000962">
    <property type="entry name" value="Znf_DskA_TraR"/>
</dbReference>
<accession>A0A9X3F9S2</accession>
<evidence type="ECO:0000259" key="5">
    <source>
        <dbReference type="Pfam" id="PF01258"/>
    </source>
</evidence>
<keyword evidence="1" id="KW-0479">Metal-binding</keyword>
<evidence type="ECO:0000313" key="7">
    <source>
        <dbReference type="Proteomes" id="UP001145087"/>
    </source>
</evidence>
<gene>
    <name evidence="6" type="ORF">OU798_22990</name>
</gene>
<protein>
    <submittedName>
        <fullName evidence="6">TraR/DksA family transcriptional regulator</fullName>
    </submittedName>
</protein>
<comment type="caution">
    <text evidence="6">The sequence shown here is derived from an EMBL/GenBank/DDBJ whole genome shotgun (WGS) entry which is preliminary data.</text>
</comment>
<evidence type="ECO:0000256" key="2">
    <source>
        <dbReference type="ARBA" id="ARBA00022771"/>
    </source>
</evidence>
<dbReference type="Gene3D" id="1.20.120.910">
    <property type="entry name" value="DksA, coiled-coil domain"/>
    <property type="match status" value="1"/>
</dbReference>
<dbReference type="PANTHER" id="PTHR33823:SF4">
    <property type="entry name" value="GENERAL STRESS PROTEIN 16O"/>
    <property type="match status" value="1"/>
</dbReference>
<sequence>MALDKLEIRAKIEVEIRKTEESIAEYKELTQPVEPENAIGRISRMDAINNKSVTEAALRKAKDKLEKLYFALSKLDDDDFGLCVKCRCPIPLGRILLMPQSRTCVKCSH</sequence>
<feature type="zinc finger region" description="dksA C4-type" evidence="4">
    <location>
        <begin position="83"/>
        <end position="107"/>
    </location>
</feature>
<evidence type="ECO:0000256" key="1">
    <source>
        <dbReference type="ARBA" id="ARBA00022723"/>
    </source>
</evidence>
<dbReference type="PANTHER" id="PTHR33823">
    <property type="entry name" value="RNA POLYMERASE-BINDING TRANSCRIPTION FACTOR DKSA-RELATED"/>
    <property type="match status" value="1"/>
</dbReference>
<name>A0A9X3F9S2_9BACT</name>
<dbReference type="AlphaFoldDB" id="A0A9X3F9S2"/>
<organism evidence="6 7">
    <name type="scientific">Draconibacterium aestuarii</name>
    <dbReference type="NCBI Taxonomy" id="2998507"/>
    <lineage>
        <taxon>Bacteria</taxon>
        <taxon>Pseudomonadati</taxon>
        <taxon>Bacteroidota</taxon>
        <taxon>Bacteroidia</taxon>
        <taxon>Marinilabiliales</taxon>
        <taxon>Prolixibacteraceae</taxon>
        <taxon>Draconibacterium</taxon>
    </lineage>
</organism>
<keyword evidence="7" id="KW-1185">Reference proteome</keyword>
<proteinExistence type="predicted"/>
<feature type="domain" description="Zinc finger DksA/TraR C4-type" evidence="5">
    <location>
        <begin position="79"/>
        <end position="107"/>
    </location>
</feature>
<dbReference type="Proteomes" id="UP001145087">
    <property type="component" value="Unassembled WGS sequence"/>
</dbReference>
<dbReference type="RefSeq" id="WP_343335559.1">
    <property type="nucleotide sequence ID" value="NZ_JAPOHD010000067.1"/>
</dbReference>
<dbReference type="EMBL" id="JAPOHD010000067">
    <property type="protein sequence ID" value="MCY1723234.1"/>
    <property type="molecule type" value="Genomic_DNA"/>
</dbReference>
<evidence type="ECO:0000256" key="4">
    <source>
        <dbReference type="PROSITE-ProRule" id="PRU00510"/>
    </source>
</evidence>
<keyword evidence="3" id="KW-0862">Zinc</keyword>
<reference evidence="6" key="1">
    <citation type="submission" date="2022-11" db="EMBL/GenBank/DDBJ databases">
        <title>Marilongibacter aestuarii gen. nov., sp. nov., isolated from tidal flat sediment.</title>
        <authorList>
            <person name="Jiayan W."/>
        </authorList>
    </citation>
    <scope>NUCLEOTIDE SEQUENCE</scope>
    <source>
        <strain evidence="6">Z1-6</strain>
    </source>
</reference>
<evidence type="ECO:0000313" key="6">
    <source>
        <dbReference type="EMBL" id="MCY1723234.1"/>
    </source>
</evidence>
<keyword evidence="2" id="KW-0863">Zinc-finger</keyword>
<evidence type="ECO:0000256" key="3">
    <source>
        <dbReference type="ARBA" id="ARBA00022833"/>
    </source>
</evidence>